<evidence type="ECO:0000256" key="1">
    <source>
        <dbReference type="PROSITE-ProRule" id="PRU01360"/>
    </source>
</evidence>
<gene>
    <name evidence="4" type="ORF">U0035_01795</name>
</gene>
<dbReference type="InterPro" id="IPR023997">
    <property type="entry name" value="TonB-dep_OMP_SusC/RagA_CS"/>
</dbReference>
<sequence length="953" mass="105188">MIQKYRPLLAVLGWLCSVGVAKAQTVTANGTGQEQFKDSTELNRLVDLGLRKEKNWRNTAATFTLSGKELEKMFSGNLLNTLQGRIPGLTVNTGSGEPGYDNPNLFMRGRTTWNSGAAQQLILLDGFQVDLNALSAFSPYEIESITLLKDAAATAIYGLQGASGVINVATKKGRVSSKNELTINARYGIQTPVKLPEVMNAYDYTRLYNQALANDGLPQKYPNPDLYKVSNDPFHPNVNWYDELLKKNSAIQNYNLSFRGGNRTARYYVLMDYMNYDGLYKNATAINKDFGTNAKYSKINLRANVELDLTKSLYVAANVSGIIEDRNTPSGFTASQVFDNLMRIPAAAFPVKNPNGTWGNSSVYNFNPIQLLQQNGIYSAHTRTIQTNFKVREKLDLITPGLAAIGGVSFNNQYTGTRQTLYSVMSYELLKDNNDQPILDGGGNPTYRTIGTNTPQTTNEGGNGHWNRNTFQAGLDYNRGFGKNTFSGMLLGRRVNYTRIGQTYAVRVQGIAGNFTYDYDKKYIVDFSSSYMGSADFAPGNKYGFFPALSAGWILSNEDFLKHNEVINFLKLRASYGSAGSINDAYRFLYQERAGGASGWITGTSNTGRGGMAIGAFANPDATWELKKTLNIGVEATLWDKLSATIDVFSETRSGIYEIPYANVAAYTGFNLPYLNTGKVNNKGFEAALTYNNQADAFKYFVTGTATFARNKIIEKSETAQPADRLYERGFAIGQVKGLVFDGFYQSSDFEANGNLKQGITTSSYAQVRPGDLKFKDLDGNGVINEYDRAPWGYNNVPEVTLGFNLGFNYKGFDFSAFVQGVMNRTISMLGAAYNYTHPFVNNNNISVFSNNAWTPETAATATSPRLSTLANLNNNVGADFWFRNGNFFKLRSIELGYTIPQTGVLKKVGAIRVFANGTNLFVSNMIDGLEPENLSMGYPVTKVVDFGFNVKF</sequence>
<keyword evidence="1" id="KW-1134">Transmembrane beta strand</keyword>
<protein>
    <submittedName>
        <fullName evidence="4">SusC/RagA family TonB-linked outer membrane protein</fullName>
    </submittedName>
</protein>
<dbReference type="Gene3D" id="2.170.130.10">
    <property type="entry name" value="TonB-dependent receptor, plug domain"/>
    <property type="match status" value="1"/>
</dbReference>
<accession>A0ABZ0W9W8</accession>
<evidence type="ECO:0000313" key="5">
    <source>
        <dbReference type="Proteomes" id="UP001325680"/>
    </source>
</evidence>
<dbReference type="Pfam" id="PF07715">
    <property type="entry name" value="Plug"/>
    <property type="match status" value="1"/>
</dbReference>
<comment type="similarity">
    <text evidence="1">Belongs to the TonB-dependent receptor family.</text>
</comment>
<dbReference type="NCBIfam" id="TIGR04057">
    <property type="entry name" value="SusC_RagA_signa"/>
    <property type="match status" value="1"/>
</dbReference>
<evidence type="ECO:0000259" key="3">
    <source>
        <dbReference type="Pfam" id="PF07715"/>
    </source>
</evidence>
<reference evidence="4 5" key="1">
    <citation type="submission" date="2023-12" db="EMBL/GenBank/DDBJ databases">
        <title>Genome sequencing and assembly of bacterial species from a model synthetic community.</title>
        <authorList>
            <person name="Hogle S.L."/>
        </authorList>
    </citation>
    <scope>NUCLEOTIDE SEQUENCE [LARGE SCALE GENOMIC DNA]</scope>
    <source>
        <strain evidence="4 5">HAMBI_3031</strain>
    </source>
</reference>
<dbReference type="Proteomes" id="UP001325680">
    <property type="component" value="Chromosome"/>
</dbReference>
<dbReference type="InterPro" id="IPR039426">
    <property type="entry name" value="TonB-dep_rcpt-like"/>
</dbReference>
<dbReference type="EMBL" id="CP139960">
    <property type="protein sequence ID" value="WQD38876.1"/>
    <property type="molecule type" value="Genomic_DNA"/>
</dbReference>
<keyword evidence="1" id="KW-0998">Cell outer membrane</keyword>
<evidence type="ECO:0000313" key="4">
    <source>
        <dbReference type="EMBL" id="WQD38876.1"/>
    </source>
</evidence>
<keyword evidence="5" id="KW-1185">Reference proteome</keyword>
<keyword evidence="2" id="KW-0732">Signal</keyword>
<keyword evidence="1" id="KW-0812">Transmembrane</keyword>
<organism evidence="4 5">
    <name type="scientific">Niabella yanshanensis</name>
    <dbReference type="NCBI Taxonomy" id="577386"/>
    <lineage>
        <taxon>Bacteria</taxon>
        <taxon>Pseudomonadati</taxon>
        <taxon>Bacteroidota</taxon>
        <taxon>Chitinophagia</taxon>
        <taxon>Chitinophagales</taxon>
        <taxon>Chitinophagaceae</taxon>
        <taxon>Niabella</taxon>
    </lineage>
</organism>
<keyword evidence="1" id="KW-0813">Transport</keyword>
<feature type="chain" id="PRO_5046173942" evidence="2">
    <location>
        <begin position="24"/>
        <end position="953"/>
    </location>
</feature>
<feature type="signal peptide" evidence="2">
    <location>
        <begin position="1"/>
        <end position="23"/>
    </location>
</feature>
<dbReference type="PROSITE" id="PS52016">
    <property type="entry name" value="TONB_DEPENDENT_REC_3"/>
    <property type="match status" value="1"/>
</dbReference>
<dbReference type="NCBIfam" id="TIGR04056">
    <property type="entry name" value="OMP_RagA_SusC"/>
    <property type="match status" value="1"/>
</dbReference>
<dbReference type="SUPFAM" id="SSF56935">
    <property type="entry name" value="Porins"/>
    <property type="match status" value="1"/>
</dbReference>
<dbReference type="InterPro" id="IPR037066">
    <property type="entry name" value="Plug_dom_sf"/>
</dbReference>
<comment type="subcellular location">
    <subcellularLocation>
        <location evidence="1">Cell outer membrane</location>
        <topology evidence="1">Multi-pass membrane protein</topology>
    </subcellularLocation>
</comment>
<feature type="domain" description="TonB-dependent receptor plug" evidence="3">
    <location>
        <begin position="59"/>
        <end position="165"/>
    </location>
</feature>
<dbReference type="InterPro" id="IPR023996">
    <property type="entry name" value="TonB-dep_OMP_SusC/RagA"/>
</dbReference>
<keyword evidence="1" id="KW-0472">Membrane</keyword>
<name>A0ABZ0W9W8_9BACT</name>
<dbReference type="RefSeq" id="WP_114793248.1">
    <property type="nucleotide sequence ID" value="NZ_CP139960.1"/>
</dbReference>
<dbReference type="InterPro" id="IPR012910">
    <property type="entry name" value="Plug_dom"/>
</dbReference>
<evidence type="ECO:0000256" key="2">
    <source>
        <dbReference type="SAM" id="SignalP"/>
    </source>
</evidence>
<proteinExistence type="inferred from homology"/>